<proteinExistence type="predicted"/>
<comment type="caution">
    <text evidence="1">The sequence shown here is derived from an EMBL/GenBank/DDBJ whole genome shotgun (WGS) entry which is preliminary data.</text>
</comment>
<dbReference type="AlphaFoldDB" id="A0A2T1GHY5"/>
<gene>
    <name evidence="1" type="ORF">C7B77_08765</name>
</gene>
<dbReference type="InterPro" id="IPR036322">
    <property type="entry name" value="WD40_repeat_dom_sf"/>
</dbReference>
<dbReference type="Proteomes" id="UP000238937">
    <property type="component" value="Unassembled WGS sequence"/>
</dbReference>
<accession>A0A2T1GHY5</accession>
<protein>
    <submittedName>
        <fullName evidence="1">Uncharacterized protein</fullName>
    </submittedName>
</protein>
<name>A0A2T1GHY5_9CYAN</name>
<organism evidence="1 2">
    <name type="scientific">Chamaesiphon polymorphus CCALA 037</name>
    <dbReference type="NCBI Taxonomy" id="2107692"/>
    <lineage>
        <taxon>Bacteria</taxon>
        <taxon>Bacillati</taxon>
        <taxon>Cyanobacteriota</taxon>
        <taxon>Cyanophyceae</taxon>
        <taxon>Gomontiellales</taxon>
        <taxon>Chamaesiphonaceae</taxon>
        <taxon>Chamaesiphon</taxon>
    </lineage>
</organism>
<dbReference type="Gene3D" id="2.130.10.10">
    <property type="entry name" value="YVTN repeat-like/Quinoprotein amine dehydrogenase"/>
    <property type="match status" value="1"/>
</dbReference>
<dbReference type="EMBL" id="PVWO01000081">
    <property type="protein sequence ID" value="PSB57316.1"/>
    <property type="molecule type" value="Genomic_DNA"/>
</dbReference>
<dbReference type="PANTHER" id="PTHR19879:SF9">
    <property type="entry name" value="TRANSCRIPTION INITIATION FACTOR TFIID SUBUNIT 5"/>
    <property type="match status" value="1"/>
</dbReference>
<dbReference type="InterPro" id="IPR015943">
    <property type="entry name" value="WD40/YVTN_repeat-like_dom_sf"/>
</dbReference>
<dbReference type="SUPFAM" id="SSF50978">
    <property type="entry name" value="WD40 repeat-like"/>
    <property type="match status" value="1"/>
</dbReference>
<keyword evidence="2" id="KW-1185">Reference proteome</keyword>
<dbReference type="PANTHER" id="PTHR19879">
    <property type="entry name" value="TRANSCRIPTION INITIATION FACTOR TFIID"/>
    <property type="match status" value="1"/>
</dbReference>
<dbReference type="OrthoDB" id="422888at2"/>
<reference evidence="1 2" key="1">
    <citation type="submission" date="2018-03" db="EMBL/GenBank/DDBJ databases">
        <title>The ancient ancestry and fast evolution of plastids.</title>
        <authorList>
            <person name="Moore K.R."/>
            <person name="Magnabosco C."/>
            <person name="Momper L."/>
            <person name="Gold D.A."/>
            <person name="Bosak T."/>
            <person name="Fournier G.P."/>
        </authorList>
    </citation>
    <scope>NUCLEOTIDE SEQUENCE [LARGE SCALE GENOMIC DNA]</scope>
    <source>
        <strain evidence="1 2">CCALA 037</strain>
    </source>
</reference>
<sequence>MRSKEIAAYNLLVNPISSDGFATKFRGQKFSSEHSLSNSSVLISPDSNFLLSQSLHPSCGFHHLWDLRTGELVRTFNISNFGLAEYISINHAGQILACGSFLDRIQVWDVHTGDIMCSLDGNLPATMSIDGKLLAYCNCEMDIILWNIRNNQKIGAVSGSLTKIEQIACSPDGKWLASYHQGQEIEIWSIQP</sequence>
<dbReference type="RefSeq" id="WP_106302962.1">
    <property type="nucleotide sequence ID" value="NZ_PVWO01000081.1"/>
</dbReference>
<evidence type="ECO:0000313" key="1">
    <source>
        <dbReference type="EMBL" id="PSB57316.1"/>
    </source>
</evidence>
<evidence type="ECO:0000313" key="2">
    <source>
        <dbReference type="Proteomes" id="UP000238937"/>
    </source>
</evidence>